<dbReference type="EMBL" id="PENI01000063">
    <property type="protein sequence ID" value="RMB79494.1"/>
    <property type="molecule type" value="Genomic_DNA"/>
</dbReference>
<evidence type="ECO:0000313" key="3">
    <source>
        <dbReference type="EMBL" id="RMB79494.1"/>
    </source>
</evidence>
<dbReference type="InterPro" id="IPR014862">
    <property type="entry name" value="TrwC"/>
</dbReference>
<dbReference type="SUPFAM" id="SSF55464">
    <property type="entry name" value="Origin of replication-binding domain, RBD-like"/>
    <property type="match status" value="1"/>
</dbReference>
<dbReference type="AlphaFoldDB" id="A0A3M0HSF7"/>
<comment type="caution">
    <text evidence="3">The sequence shown here is derived from an EMBL/GenBank/DDBJ whole genome shotgun (WGS) entry which is preliminary data.</text>
</comment>
<name>A0A3M0HSF7_9ACTN</name>
<feature type="domain" description="TrwC relaxase" evidence="2">
    <location>
        <begin position="52"/>
        <end position="116"/>
    </location>
</feature>
<gene>
    <name evidence="3" type="ORF">CTZ28_45240</name>
</gene>
<organism evidence="3 4">
    <name type="scientific">Streptomyces shenzhenensis</name>
    <dbReference type="NCBI Taxonomy" id="943815"/>
    <lineage>
        <taxon>Bacteria</taxon>
        <taxon>Bacillati</taxon>
        <taxon>Actinomycetota</taxon>
        <taxon>Actinomycetes</taxon>
        <taxon>Kitasatosporales</taxon>
        <taxon>Streptomycetaceae</taxon>
        <taxon>Streptomyces</taxon>
    </lineage>
</organism>
<evidence type="ECO:0000256" key="1">
    <source>
        <dbReference type="SAM" id="MobiDB-lite"/>
    </source>
</evidence>
<accession>A0A3M0HSF7</accession>
<proteinExistence type="predicted"/>
<feature type="region of interest" description="Disordered" evidence="1">
    <location>
        <begin position="118"/>
        <end position="148"/>
    </location>
</feature>
<dbReference type="Proteomes" id="UP000270471">
    <property type="component" value="Unassembled WGS sequence"/>
</dbReference>
<protein>
    <recommendedName>
        <fullName evidence="2">TrwC relaxase domain-containing protein</fullName>
    </recommendedName>
</protein>
<reference evidence="3 4" key="1">
    <citation type="submission" date="2017-11" db="EMBL/GenBank/DDBJ databases">
        <title>Draft genome of actinobacteria isolated from guarana (Paullinia cupana (Mart.) Ducke.</title>
        <authorList>
            <person name="Siqueira K.A."/>
            <person name="Liotti R.G."/>
            <person name="Mendes T.A.O."/>
            <person name="Soares M.A."/>
        </authorList>
    </citation>
    <scope>NUCLEOTIDE SEQUENCE [LARGE SCALE GENOMIC DNA]</scope>
    <source>
        <strain evidence="3 4">193</strain>
    </source>
</reference>
<dbReference type="Pfam" id="PF08751">
    <property type="entry name" value="TrwC"/>
    <property type="match status" value="1"/>
</dbReference>
<evidence type="ECO:0000313" key="4">
    <source>
        <dbReference type="Proteomes" id="UP000270471"/>
    </source>
</evidence>
<keyword evidence="4" id="KW-1185">Reference proteome</keyword>
<dbReference type="OrthoDB" id="4524286at2"/>
<evidence type="ECO:0000259" key="2">
    <source>
        <dbReference type="Pfam" id="PF08751"/>
    </source>
</evidence>
<sequence>MAGSGPVDTIPTQPNVNWDSPSTANLRCDAELTTPGCVFSDVPAAARRAGALGRRVKVTGFDLVFRLQPTLTLLWALGDGETRRVIEAAHERAIAAVLAWVEDEAALIRVGKRRRRCSRRRRRRRGSPPVLSSRTARRECPARVHPVG</sequence>